<accession>A0A255GTN9</accession>
<dbReference type="OrthoDB" id="9768851at2"/>
<dbReference type="RefSeq" id="WP_094404893.1">
    <property type="nucleotide sequence ID" value="NZ_NMVO01000003.1"/>
</dbReference>
<sequence>MIDFPQWQRLGVGTAQFGNLGHPVSDADAEAVVETAWAEGLRYFDTAPHYGLGLAERRLGRALAARPREEYLLSTKVGRLLVDNPNPVGSDEENGFLVPDELTRERDYTADGVRRSLAESLTRLGIDRIDIALIHDPDEPDDRFAEARDGAVPALRELKEQGVIRAWGVGTKDPEMAKRFVDQCDPDVVMLAGRYTLLEQESVGLLAACARNDVGVIAVGVFNSGLLATDDPGADARYEYGPVPGPQLERARRLAAVTAEFGVPLPAAAIAYVQRNPTVVNVCLGMSNAQQVRDDIALDQVAVPDELWAELARQGLLDATFIE</sequence>
<dbReference type="CDD" id="cd19152">
    <property type="entry name" value="AKR_AKR15A"/>
    <property type="match status" value="1"/>
</dbReference>
<name>A0A255GTN9_9ACTN</name>
<dbReference type="PANTHER" id="PTHR42686:SF1">
    <property type="entry name" value="GH17980P-RELATED"/>
    <property type="match status" value="1"/>
</dbReference>
<dbReference type="GO" id="GO:0016491">
    <property type="term" value="F:oxidoreductase activity"/>
    <property type="evidence" value="ECO:0007669"/>
    <property type="project" value="InterPro"/>
</dbReference>
<evidence type="ECO:0000313" key="2">
    <source>
        <dbReference type="EMBL" id="OYO16454.1"/>
    </source>
</evidence>
<protein>
    <submittedName>
        <fullName evidence="2">Aldo/keto reductase</fullName>
    </submittedName>
</protein>
<dbReference type="InterPro" id="IPR023210">
    <property type="entry name" value="NADP_OxRdtase_dom"/>
</dbReference>
<dbReference type="EMBL" id="NMVO01000003">
    <property type="protein sequence ID" value="OYO16454.1"/>
    <property type="molecule type" value="Genomic_DNA"/>
</dbReference>
<dbReference type="Gene3D" id="3.20.20.100">
    <property type="entry name" value="NADP-dependent oxidoreductase domain"/>
    <property type="match status" value="1"/>
</dbReference>
<reference evidence="2 3" key="1">
    <citation type="submission" date="2017-07" db="EMBL/GenBank/DDBJ databases">
        <title>Draft whole genome sequences of clinical Proprionibacteriaceae strains.</title>
        <authorList>
            <person name="Bernier A.-M."/>
            <person name="Bernard K."/>
            <person name="Domingo M.-C."/>
        </authorList>
    </citation>
    <scope>NUCLEOTIDE SEQUENCE [LARGE SCALE GENOMIC DNA]</scope>
    <source>
        <strain evidence="2 3">NML 030167</strain>
    </source>
</reference>
<proteinExistence type="predicted"/>
<dbReference type="GO" id="GO:0005829">
    <property type="term" value="C:cytosol"/>
    <property type="evidence" value="ECO:0007669"/>
    <property type="project" value="TreeGrafter"/>
</dbReference>
<keyword evidence="3" id="KW-1185">Reference proteome</keyword>
<dbReference type="SUPFAM" id="SSF51430">
    <property type="entry name" value="NAD(P)-linked oxidoreductase"/>
    <property type="match status" value="1"/>
</dbReference>
<dbReference type="Pfam" id="PF00248">
    <property type="entry name" value="Aldo_ket_red"/>
    <property type="match status" value="1"/>
</dbReference>
<evidence type="ECO:0000259" key="1">
    <source>
        <dbReference type="Pfam" id="PF00248"/>
    </source>
</evidence>
<evidence type="ECO:0000313" key="3">
    <source>
        <dbReference type="Proteomes" id="UP000215896"/>
    </source>
</evidence>
<dbReference type="InterPro" id="IPR036812">
    <property type="entry name" value="NAD(P)_OxRdtase_dom_sf"/>
</dbReference>
<comment type="caution">
    <text evidence="2">The sequence shown here is derived from an EMBL/GenBank/DDBJ whole genome shotgun (WGS) entry which is preliminary data.</text>
</comment>
<dbReference type="PANTHER" id="PTHR42686">
    <property type="entry name" value="GH17980P-RELATED"/>
    <property type="match status" value="1"/>
</dbReference>
<feature type="domain" description="NADP-dependent oxidoreductase" evidence="1">
    <location>
        <begin position="9"/>
        <end position="311"/>
    </location>
</feature>
<dbReference type="Proteomes" id="UP000215896">
    <property type="component" value="Unassembled WGS sequence"/>
</dbReference>
<dbReference type="InterPro" id="IPR020471">
    <property type="entry name" value="AKR"/>
</dbReference>
<dbReference type="AlphaFoldDB" id="A0A255GTN9"/>
<gene>
    <name evidence="2" type="ORF">CGZ94_04555</name>
</gene>
<organism evidence="2 3">
    <name type="scientific">Enemella evansiae</name>
    <dbReference type="NCBI Taxonomy" id="2016499"/>
    <lineage>
        <taxon>Bacteria</taxon>
        <taxon>Bacillati</taxon>
        <taxon>Actinomycetota</taxon>
        <taxon>Actinomycetes</taxon>
        <taxon>Propionibacteriales</taxon>
        <taxon>Propionibacteriaceae</taxon>
        <taxon>Enemella</taxon>
    </lineage>
</organism>